<proteinExistence type="predicted"/>
<feature type="non-terminal residue" evidence="1">
    <location>
        <position position="73"/>
    </location>
</feature>
<accession>A0A087U134</accession>
<evidence type="ECO:0000313" key="2">
    <source>
        <dbReference type="Proteomes" id="UP000054359"/>
    </source>
</evidence>
<dbReference type="Proteomes" id="UP000054359">
    <property type="component" value="Unassembled WGS sequence"/>
</dbReference>
<dbReference type="EMBL" id="KK117659">
    <property type="protein sequence ID" value="KFM71073.1"/>
    <property type="molecule type" value="Genomic_DNA"/>
</dbReference>
<reference evidence="1 2" key="1">
    <citation type="submission" date="2013-11" db="EMBL/GenBank/DDBJ databases">
        <title>Genome sequencing of Stegodyphus mimosarum.</title>
        <authorList>
            <person name="Bechsgaard J."/>
        </authorList>
    </citation>
    <scope>NUCLEOTIDE SEQUENCE [LARGE SCALE GENOMIC DNA]</scope>
</reference>
<sequence>GRVQETELKCHPTTDLLYAHKAVKVVAPAQAATQVLAVAVACLSIQCLKTVLKHSMTGPRTFITKIPHPLRFL</sequence>
<feature type="non-terminal residue" evidence="1">
    <location>
        <position position="1"/>
    </location>
</feature>
<organism evidence="1 2">
    <name type="scientific">Stegodyphus mimosarum</name>
    <name type="common">African social velvet spider</name>
    <dbReference type="NCBI Taxonomy" id="407821"/>
    <lineage>
        <taxon>Eukaryota</taxon>
        <taxon>Metazoa</taxon>
        <taxon>Ecdysozoa</taxon>
        <taxon>Arthropoda</taxon>
        <taxon>Chelicerata</taxon>
        <taxon>Arachnida</taxon>
        <taxon>Araneae</taxon>
        <taxon>Araneomorphae</taxon>
        <taxon>Entelegynae</taxon>
        <taxon>Eresoidea</taxon>
        <taxon>Eresidae</taxon>
        <taxon>Stegodyphus</taxon>
    </lineage>
</organism>
<protein>
    <submittedName>
        <fullName evidence="1">Uncharacterized protein</fullName>
    </submittedName>
</protein>
<gene>
    <name evidence="1" type="ORF">X975_26208</name>
</gene>
<keyword evidence="2" id="KW-1185">Reference proteome</keyword>
<dbReference type="AlphaFoldDB" id="A0A087U134"/>
<evidence type="ECO:0000313" key="1">
    <source>
        <dbReference type="EMBL" id="KFM71073.1"/>
    </source>
</evidence>
<name>A0A087U134_STEMI</name>